<keyword evidence="3" id="KW-1185">Reference proteome</keyword>
<dbReference type="InterPro" id="IPR051678">
    <property type="entry name" value="AGP_Transferase"/>
</dbReference>
<organism evidence="2 3">
    <name type="scientific">Quisquiliibacterium transsilvanicum</name>
    <dbReference type="NCBI Taxonomy" id="1549638"/>
    <lineage>
        <taxon>Bacteria</taxon>
        <taxon>Pseudomonadati</taxon>
        <taxon>Pseudomonadota</taxon>
        <taxon>Betaproteobacteria</taxon>
        <taxon>Burkholderiales</taxon>
        <taxon>Burkholderiaceae</taxon>
        <taxon>Quisquiliibacterium</taxon>
    </lineage>
</organism>
<evidence type="ECO:0000313" key="2">
    <source>
        <dbReference type="EMBL" id="MBB5270308.1"/>
    </source>
</evidence>
<dbReference type="Pfam" id="PF01636">
    <property type="entry name" value="APH"/>
    <property type="match status" value="1"/>
</dbReference>
<keyword evidence="2" id="KW-0418">Kinase</keyword>
<dbReference type="AlphaFoldDB" id="A0A7W8HFI0"/>
<comment type="caution">
    <text evidence="2">The sequence shown here is derived from an EMBL/GenBank/DDBJ whole genome shotgun (WGS) entry which is preliminary data.</text>
</comment>
<dbReference type="SUPFAM" id="SSF56112">
    <property type="entry name" value="Protein kinase-like (PK-like)"/>
    <property type="match status" value="1"/>
</dbReference>
<accession>A0A7W8HFI0</accession>
<proteinExistence type="predicted"/>
<gene>
    <name evidence="2" type="ORF">HNQ70_000292</name>
</gene>
<sequence>MTTDSAQLRFRDALQALALALVPGAARIEALRRLSAGATLETWSFDVAGAGETVGMILRRAPGGLRAEGTLPLSTEAEVIRAVAAAGVPAPEVRWVLAPADGLGDGFLMTRIPGETIARKVLRDAEFAQVRPRLAHQLGAIAGAVHGVDVSRLPQLALRDAPRTLEGLERRHLGMSRPRPVFDLALRWLRERMPAPLEKPQLIHGDYRNGNVIFGPEGVRAVLDWEIAHLGDPMEDLAYLCIPPWRFGQIDLPAGGLGTREQLFEGYESATGVKVDRERVRFWEVLSSLRWGVGCASMVEWFRSGRDTSVERAMIARRASENELDLLRAMSGRD</sequence>
<protein>
    <submittedName>
        <fullName evidence="2">Aminoglycoside phosphotransferase (APT) family kinase protein</fullName>
    </submittedName>
</protein>
<dbReference type="InterPro" id="IPR002575">
    <property type="entry name" value="Aminoglycoside_PTrfase"/>
</dbReference>
<dbReference type="Proteomes" id="UP000532440">
    <property type="component" value="Unassembled WGS sequence"/>
</dbReference>
<dbReference type="InterPro" id="IPR011009">
    <property type="entry name" value="Kinase-like_dom_sf"/>
</dbReference>
<dbReference type="PANTHER" id="PTHR21310:SF57">
    <property type="entry name" value="BLR2944 PROTEIN"/>
    <property type="match status" value="1"/>
</dbReference>
<keyword evidence="2" id="KW-0808">Transferase</keyword>
<reference evidence="2 3" key="1">
    <citation type="submission" date="2020-08" db="EMBL/GenBank/DDBJ databases">
        <title>Genomic Encyclopedia of Type Strains, Phase IV (KMG-IV): sequencing the most valuable type-strain genomes for metagenomic binning, comparative biology and taxonomic classification.</title>
        <authorList>
            <person name="Goeker M."/>
        </authorList>
    </citation>
    <scope>NUCLEOTIDE SEQUENCE [LARGE SCALE GENOMIC DNA]</scope>
    <source>
        <strain evidence="2 3">DSM 29781</strain>
    </source>
</reference>
<evidence type="ECO:0000313" key="3">
    <source>
        <dbReference type="Proteomes" id="UP000532440"/>
    </source>
</evidence>
<dbReference type="Gene3D" id="3.30.200.20">
    <property type="entry name" value="Phosphorylase Kinase, domain 1"/>
    <property type="match status" value="1"/>
</dbReference>
<dbReference type="RefSeq" id="WP_183963588.1">
    <property type="nucleotide sequence ID" value="NZ_BAABEW010000015.1"/>
</dbReference>
<dbReference type="EMBL" id="JACHGB010000001">
    <property type="protein sequence ID" value="MBB5270308.1"/>
    <property type="molecule type" value="Genomic_DNA"/>
</dbReference>
<dbReference type="CDD" id="cd05154">
    <property type="entry name" value="ACAD10_11_N-like"/>
    <property type="match status" value="1"/>
</dbReference>
<feature type="domain" description="Aminoglycoside phosphotransferase" evidence="1">
    <location>
        <begin position="31"/>
        <end position="268"/>
    </location>
</feature>
<evidence type="ECO:0000259" key="1">
    <source>
        <dbReference type="Pfam" id="PF01636"/>
    </source>
</evidence>
<dbReference type="PANTHER" id="PTHR21310">
    <property type="entry name" value="AMINOGLYCOSIDE PHOSPHOTRANSFERASE-RELATED-RELATED"/>
    <property type="match status" value="1"/>
</dbReference>
<dbReference type="InterPro" id="IPR041726">
    <property type="entry name" value="ACAD10_11_N"/>
</dbReference>
<dbReference type="Gene3D" id="3.90.1200.10">
    <property type="match status" value="1"/>
</dbReference>
<dbReference type="GO" id="GO:0016301">
    <property type="term" value="F:kinase activity"/>
    <property type="evidence" value="ECO:0007669"/>
    <property type="project" value="UniProtKB-KW"/>
</dbReference>
<name>A0A7W8HFI0_9BURK</name>